<accession>A0A7R7HZ50</accession>
<dbReference type="AlphaFoldDB" id="A0A7R7HZ50"/>
<dbReference type="RefSeq" id="WP_203963083.1">
    <property type="nucleotide sequence ID" value="NZ_AP023355.1"/>
</dbReference>
<name>A0A7R7HZ50_9ACTN</name>
<sequence>MQSPAHPIGRAWISAGGTGAQNYDEFADDREITEIVRANPASALAVEMPHRTPEAVAAGQSFTDSLPAAAARFAALREQGRYRAAEQVVGLYRITEPDAAGGAVSYGVFCLVDTDQISTSADEPGLVIRNEDVFVAKVKERVALADAIGHLLSPILLLQTGSGAELQALLVELTGRLGAPDVTDTDPQGRSHQVWALRPGADQDRVLAAAGGGELIVADGNHRSLAAQVGGLPRFLAVVTTPESVHIQPYHRLVRDVPDVAGLPDRLRAAGAEVAPLPGPAEVPPPGTVHLHTAAGSYAVRLPVPAGAGVVDRLDYSAVESVLVREVLDLDPADKRISYVGGDYPASWLRGEVDAGRADLAVLIAPVSVADFVAVNLDRARMPRKSTWFTPKARAGLLAAELPSA</sequence>
<organism evidence="1 2">
    <name type="scientific">Actinocatenispora thailandica</name>
    <dbReference type="NCBI Taxonomy" id="227318"/>
    <lineage>
        <taxon>Bacteria</taxon>
        <taxon>Bacillati</taxon>
        <taxon>Actinomycetota</taxon>
        <taxon>Actinomycetes</taxon>
        <taxon>Micromonosporales</taxon>
        <taxon>Micromonosporaceae</taxon>
        <taxon>Actinocatenispora</taxon>
    </lineage>
</organism>
<evidence type="ECO:0000313" key="1">
    <source>
        <dbReference type="EMBL" id="BCJ36758.1"/>
    </source>
</evidence>
<dbReference type="PANTHER" id="PTHR36454">
    <property type="entry name" value="LMO2823 PROTEIN"/>
    <property type="match status" value="1"/>
</dbReference>
<gene>
    <name evidence="1" type="ORF">Athai_42610</name>
</gene>
<evidence type="ECO:0008006" key="3">
    <source>
        <dbReference type="Google" id="ProtNLM"/>
    </source>
</evidence>
<dbReference type="Pfam" id="PF06245">
    <property type="entry name" value="DUF1015"/>
    <property type="match status" value="1"/>
</dbReference>
<dbReference type="Proteomes" id="UP000611640">
    <property type="component" value="Chromosome"/>
</dbReference>
<proteinExistence type="predicted"/>
<keyword evidence="2" id="KW-1185">Reference proteome</keyword>
<dbReference type="PANTHER" id="PTHR36454:SF1">
    <property type="entry name" value="DUF1015 DOMAIN-CONTAINING PROTEIN"/>
    <property type="match status" value="1"/>
</dbReference>
<protein>
    <recommendedName>
        <fullName evidence="3">DUF1015 domain-containing protein</fullName>
    </recommendedName>
</protein>
<dbReference type="InterPro" id="IPR008323">
    <property type="entry name" value="UCP033563"/>
</dbReference>
<evidence type="ECO:0000313" key="2">
    <source>
        <dbReference type="Proteomes" id="UP000611640"/>
    </source>
</evidence>
<dbReference type="KEGG" id="atl:Athai_42610"/>
<dbReference type="EMBL" id="AP023355">
    <property type="protein sequence ID" value="BCJ36758.1"/>
    <property type="molecule type" value="Genomic_DNA"/>
</dbReference>
<reference evidence="1 2" key="1">
    <citation type="submission" date="2020-08" db="EMBL/GenBank/DDBJ databases">
        <title>Whole genome shotgun sequence of Actinocatenispora thailandica NBRC 105041.</title>
        <authorList>
            <person name="Komaki H."/>
            <person name="Tamura T."/>
        </authorList>
    </citation>
    <scope>NUCLEOTIDE SEQUENCE [LARGE SCALE GENOMIC DNA]</scope>
    <source>
        <strain evidence="1 2">NBRC 105041</strain>
    </source>
</reference>